<dbReference type="Gene3D" id="3.30.465.10">
    <property type="match status" value="2"/>
</dbReference>
<keyword evidence="8" id="KW-1185">Reference proteome</keyword>
<dbReference type="PANTHER" id="PTHR42973:SF39">
    <property type="entry name" value="FAD-BINDING PCMH-TYPE DOMAIN-CONTAINING PROTEIN"/>
    <property type="match status" value="1"/>
</dbReference>
<dbReference type="PROSITE" id="PS51387">
    <property type="entry name" value="FAD_PCMH"/>
    <property type="match status" value="1"/>
</dbReference>
<dbReference type="PANTHER" id="PTHR42973">
    <property type="entry name" value="BINDING OXIDOREDUCTASE, PUTATIVE (AFU_ORTHOLOGUE AFUA_1G17690)-RELATED"/>
    <property type="match status" value="1"/>
</dbReference>
<accession>A0ABY7FJS4</accession>
<dbReference type="Pfam" id="PF08031">
    <property type="entry name" value="BBE"/>
    <property type="match status" value="1"/>
</dbReference>
<name>A0ABY7FJS4_MYAAR</name>
<proteinExistence type="inferred from homology"/>
<dbReference type="InterPro" id="IPR016166">
    <property type="entry name" value="FAD-bd_PCMH"/>
</dbReference>
<evidence type="ECO:0000313" key="7">
    <source>
        <dbReference type="EMBL" id="WAR20933.1"/>
    </source>
</evidence>
<evidence type="ECO:0000256" key="3">
    <source>
        <dbReference type="ARBA" id="ARBA00022630"/>
    </source>
</evidence>
<reference evidence="7" key="1">
    <citation type="submission" date="2022-11" db="EMBL/GenBank/DDBJ databases">
        <title>Centuries of genome instability and evolution in soft-shell clam transmissible cancer (bioRxiv).</title>
        <authorList>
            <person name="Hart S.F.M."/>
            <person name="Yonemitsu M.A."/>
            <person name="Giersch R.M."/>
            <person name="Beal B.F."/>
            <person name="Arriagada G."/>
            <person name="Davis B.W."/>
            <person name="Ostrander E.A."/>
            <person name="Goff S.P."/>
            <person name="Metzger M.J."/>
        </authorList>
    </citation>
    <scope>NUCLEOTIDE SEQUENCE</scope>
    <source>
        <strain evidence="7">MELC-2E11</strain>
        <tissue evidence="7">Siphon/mantle</tissue>
    </source>
</reference>
<dbReference type="EMBL" id="CP111023">
    <property type="protein sequence ID" value="WAR20933.1"/>
    <property type="molecule type" value="Genomic_DNA"/>
</dbReference>
<dbReference type="InterPro" id="IPR006093">
    <property type="entry name" value="Oxy_OxRdtase_FAD_BS"/>
</dbReference>
<feature type="domain" description="FAD-binding PCMH-type" evidence="6">
    <location>
        <begin position="149"/>
        <end position="339"/>
    </location>
</feature>
<comment type="similarity">
    <text evidence="2">Belongs to the oxygen-dependent FAD-linked oxidoreductase family.</text>
</comment>
<sequence length="652" mass="73177">MVAAQRKDGLKSIFMNELVFQWERSRWMRAIDIRVVLAFPESVALMGWGVTGDGHDREHGSVYNIIERCVSALAFLASVALMGWGVTGDGHDREHGSVYNIISERCCPSNECYPSQMDMAALNHDMNGYLLLPSYPEYSRQAHMYNTVEQRYPNLVAVVKNAEDIQKSVQFARKYNLHVTVRSSGHDYVGRSTWEGSFLISLSEMNEMEIDLSTEMSPHGTVKVQTGIQWQEIYKKLNAVKRVVVGGSAHTVTPGGYTLGGGHSPVSRSLGYAVDNLLEVQVVLADGSIATATENRTVIVTTEGDIMYHENGDLFWALKGGGGGTFGIAVYFVFRLHPMPSQMVVFSMPVPIEIDGYGVNYFEELFEVVEQLLEKLPRTWGGYWLSTNYPGSFEDGGSKTMINYKGLLTFYFNKFAPWDGSEYEELDPAVSWARSKQVPFTFTNKTDFWDYEKDSKDPPIVRTYMAGTLLQPGRVGKDFRTFIREQLFVGPARDLYIACTGILLGGKTTEGSLESTPLHPGYRTSVTSLACGLSLGDAESGAPLLNQTTGNNELIEYFQTFAKGIRNFGSGMYLNEPWKDNPYWKEDFWGTENYERLLLIKRRYDRDNFFTCHHCVGSDVMDEPATPVGHAFTCLASWSLVLVSYLASRFLF</sequence>
<keyword evidence="5" id="KW-0560">Oxidoreductase</keyword>
<dbReference type="Proteomes" id="UP001164746">
    <property type="component" value="Chromosome 12"/>
</dbReference>
<protein>
    <submittedName>
        <fullName evidence="7">A2478-like protein</fullName>
    </submittedName>
</protein>
<dbReference type="Pfam" id="PF01565">
    <property type="entry name" value="FAD_binding_4"/>
    <property type="match status" value="1"/>
</dbReference>
<keyword evidence="3" id="KW-0285">Flavoprotein</keyword>
<gene>
    <name evidence="7" type="ORF">MAR_014907</name>
</gene>
<evidence type="ECO:0000256" key="5">
    <source>
        <dbReference type="ARBA" id="ARBA00023002"/>
    </source>
</evidence>
<evidence type="ECO:0000256" key="4">
    <source>
        <dbReference type="ARBA" id="ARBA00022827"/>
    </source>
</evidence>
<evidence type="ECO:0000256" key="1">
    <source>
        <dbReference type="ARBA" id="ARBA00001974"/>
    </source>
</evidence>
<dbReference type="InterPro" id="IPR012951">
    <property type="entry name" value="BBE"/>
</dbReference>
<dbReference type="InterPro" id="IPR050416">
    <property type="entry name" value="FAD-linked_Oxidoreductase"/>
</dbReference>
<organism evidence="7 8">
    <name type="scientific">Mya arenaria</name>
    <name type="common">Soft-shell clam</name>
    <dbReference type="NCBI Taxonomy" id="6604"/>
    <lineage>
        <taxon>Eukaryota</taxon>
        <taxon>Metazoa</taxon>
        <taxon>Spiralia</taxon>
        <taxon>Lophotrochozoa</taxon>
        <taxon>Mollusca</taxon>
        <taxon>Bivalvia</taxon>
        <taxon>Autobranchia</taxon>
        <taxon>Heteroconchia</taxon>
        <taxon>Euheterodonta</taxon>
        <taxon>Imparidentia</taxon>
        <taxon>Neoheterodontei</taxon>
        <taxon>Myida</taxon>
        <taxon>Myoidea</taxon>
        <taxon>Myidae</taxon>
        <taxon>Mya</taxon>
    </lineage>
</organism>
<comment type="cofactor">
    <cofactor evidence="1">
        <name>FAD</name>
        <dbReference type="ChEBI" id="CHEBI:57692"/>
    </cofactor>
</comment>
<dbReference type="InterPro" id="IPR016169">
    <property type="entry name" value="FAD-bd_PCMH_sub2"/>
</dbReference>
<evidence type="ECO:0000259" key="6">
    <source>
        <dbReference type="PROSITE" id="PS51387"/>
    </source>
</evidence>
<keyword evidence="4" id="KW-0274">FAD</keyword>
<dbReference type="InterPro" id="IPR006094">
    <property type="entry name" value="Oxid_FAD_bind_N"/>
</dbReference>
<evidence type="ECO:0000313" key="8">
    <source>
        <dbReference type="Proteomes" id="UP001164746"/>
    </source>
</evidence>
<dbReference type="PROSITE" id="PS00862">
    <property type="entry name" value="OX2_COVAL_FAD"/>
    <property type="match status" value="1"/>
</dbReference>
<dbReference type="SUPFAM" id="SSF56176">
    <property type="entry name" value="FAD-binding/transporter-associated domain-like"/>
    <property type="match status" value="1"/>
</dbReference>
<evidence type="ECO:0000256" key="2">
    <source>
        <dbReference type="ARBA" id="ARBA00005466"/>
    </source>
</evidence>
<dbReference type="InterPro" id="IPR036318">
    <property type="entry name" value="FAD-bd_PCMH-like_sf"/>
</dbReference>